<feature type="region of interest" description="Disordered" evidence="1">
    <location>
        <begin position="153"/>
        <end position="190"/>
    </location>
</feature>
<feature type="region of interest" description="Disordered" evidence="1">
    <location>
        <begin position="203"/>
        <end position="293"/>
    </location>
</feature>
<protein>
    <submittedName>
        <fullName evidence="2">Uncharacterized protein</fullName>
    </submittedName>
</protein>
<dbReference type="AlphaFoldDB" id="A0AAV4GR90"/>
<feature type="compositionally biased region" description="Basic and acidic residues" evidence="1">
    <location>
        <begin position="515"/>
        <end position="525"/>
    </location>
</feature>
<accession>A0AAV4GR90</accession>
<dbReference type="EMBL" id="BMAT01008556">
    <property type="protein sequence ID" value="GFR87887.1"/>
    <property type="molecule type" value="Genomic_DNA"/>
</dbReference>
<feature type="compositionally biased region" description="Acidic residues" evidence="1">
    <location>
        <begin position="224"/>
        <end position="238"/>
    </location>
</feature>
<feature type="region of interest" description="Disordered" evidence="1">
    <location>
        <begin position="311"/>
        <end position="353"/>
    </location>
</feature>
<feature type="compositionally biased region" description="Basic and acidic residues" evidence="1">
    <location>
        <begin position="313"/>
        <end position="322"/>
    </location>
</feature>
<feature type="compositionally biased region" description="Gly residues" evidence="1">
    <location>
        <begin position="584"/>
        <end position="593"/>
    </location>
</feature>
<reference evidence="2 3" key="1">
    <citation type="journal article" date="2021" name="Elife">
        <title>Chloroplast acquisition without the gene transfer in kleptoplastic sea slugs, Plakobranchus ocellatus.</title>
        <authorList>
            <person name="Maeda T."/>
            <person name="Takahashi S."/>
            <person name="Yoshida T."/>
            <person name="Shimamura S."/>
            <person name="Takaki Y."/>
            <person name="Nagai Y."/>
            <person name="Toyoda A."/>
            <person name="Suzuki Y."/>
            <person name="Arimoto A."/>
            <person name="Ishii H."/>
            <person name="Satoh N."/>
            <person name="Nishiyama T."/>
            <person name="Hasebe M."/>
            <person name="Maruyama T."/>
            <person name="Minagawa J."/>
            <person name="Obokata J."/>
            <person name="Shigenobu S."/>
        </authorList>
    </citation>
    <scope>NUCLEOTIDE SEQUENCE [LARGE SCALE GENOMIC DNA]</scope>
</reference>
<feature type="region of interest" description="Disordered" evidence="1">
    <location>
        <begin position="57"/>
        <end position="113"/>
    </location>
</feature>
<evidence type="ECO:0000313" key="3">
    <source>
        <dbReference type="Proteomes" id="UP000762676"/>
    </source>
</evidence>
<sequence length="655" mass="69781">MTEAAFPAVSVLRSIIVSIPACHAGDRGSIPRRGEGFFTGSVALIQRAWREYLRSGRKQTLNHSPSTSSPLSSPSSSSSRSTPTQAIIIDDAVHSSPLSGGKPTTTATTTTSVIESNIAEHSIEDILGIESETDTTDTISVKRTSGGIDKLASSVSISAGQGPRADPSDVSTLTPPADLSDHDDETSETESAIIGCAMTLLTPEENQGGGEQNTGTFHPTHNDDDTEGEEEVAEEDSAEVDHHPRQNHHQTHHHQQQPQPPPSSYYTEGTGSIPTSDPEDISPVLPQITAPVPGIQPVLDSQAILSSLDLEEDQAREARDSPSRSSLGPGVCSSDNTDARSVASSDYSELGGPLRDLERDVAALDTGSGLGVTGSYLDDLYRSFDGSRGGAEGLFSIRFGAGGVLSAEDEGPLEKKEDESEEEFGRRVRKVNLLSLAQEFAELKKLDAQACPIDHARNSKRSGSLVRAGSDSPRGVSLDRAAGYSRRTQSRSPGRLAGQSGRRGANLREGVAQRAESRSPGRPGERMSMNSSLPRNHEKILEGSSQSEDQTDLPVNEARRRGSSADDLPANMRPGRQHKSGAAGTSGEGGGENNGETDGDFDVYNMESAVPEMTWEMMEKQIQERMRREVSTRPSASFTVCLSVCCQTDCVSSKT</sequence>
<keyword evidence="3" id="KW-1185">Reference proteome</keyword>
<feature type="region of interest" description="Disordered" evidence="1">
    <location>
        <begin position="406"/>
        <end position="425"/>
    </location>
</feature>
<evidence type="ECO:0000256" key="1">
    <source>
        <dbReference type="SAM" id="MobiDB-lite"/>
    </source>
</evidence>
<feature type="compositionally biased region" description="Basic residues" evidence="1">
    <location>
        <begin position="245"/>
        <end position="255"/>
    </location>
</feature>
<feature type="compositionally biased region" description="Polar residues" evidence="1">
    <location>
        <begin position="264"/>
        <end position="275"/>
    </location>
</feature>
<gene>
    <name evidence="2" type="ORF">ElyMa_004236000</name>
</gene>
<feature type="compositionally biased region" description="Low complexity" evidence="1">
    <location>
        <begin position="64"/>
        <end position="84"/>
    </location>
</feature>
<organism evidence="2 3">
    <name type="scientific">Elysia marginata</name>
    <dbReference type="NCBI Taxonomy" id="1093978"/>
    <lineage>
        <taxon>Eukaryota</taxon>
        <taxon>Metazoa</taxon>
        <taxon>Spiralia</taxon>
        <taxon>Lophotrochozoa</taxon>
        <taxon>Mollusca</taxon>
        <taxon>Gastropoda</taxon>
        <taxon>Heterobranchia</taxon>
        <taxon>Euthyneura</taxon>
        <taxon>Panpulmonata</taxon>
        <taxon>Sacoglossa</taxon>
        <taxon>Placobranchoidea</taxon>
        <taxon>Plakobranchidae</taxon>
        <taxon>Elysia</taxon>
    </lineage>
</organism>
<feature type="region of interest" description="Disordered" evidence="1">
    <location>
        <begin position="451"/>
        <end position="602"/>
    </location>
</feature>
<feature type="compositionally biased region" description="Basic and acidic residues" evidence="1">
    <location>
        <begin position="412"/>
        <end position="425"/>
    </location>
</feature>
<proteinExistence type="predicted"/>
<dbReference type="Proteomes" id="UP000762676">
    <property type="component" value="Unassembled WGS sequence"/>
</dbReference>
<comment type="caution">
    <text evidence="2">The sequence shown here is derived from an EMBL/GenBank/DDBJ whole genome shotgun (WGS) entry which is preliminary data.</text>
</comment>
<name>A0AAV4GR90_9GAST</name>
<evidence type="ECO:0000313" key="2">
    <source>
        <dbReference type="EMBL" id="GFR87887.1"/>
    </source>
</evidence>